<protein>
    <submittedName>
        <fullName evidence="2">Uncharacterized protein</fullName>
    </submittedName>
</protein>
<evidence type="ECO:0000313" key="3">
    <source>
        <dbReference type="Proteomes" id="UP000654075"/>
    </source>
</evidence>
<name>A0A813FHA4_POLGL</name>
<dbReference type="Proteomes" id="UP000654075">
    <property type="component" value="Unassembled WGS sequence"/>
</dbReference>
<feature type="region of interest" description="Disordered" evidence="1">
    <location>
        <begin position="1"/>
        <end position="53"/>
    </location>
</feature>
<accession>A0A813FHA4</accession>
<organism evidence="2 3">
    <name type="scientific">Polarella glacialis</name>
    <name type="common">Dinoflagellate</name>
    <dbReference type="NCBI Taxonomy" id="89957"/>
    <lineage>
        <taxon>Eukaryota</taxon>
        <taxon>Sar</taxon>
        <taxon>Alveolata</taxon>
        <taxon>Dinophyceae</taxon>
        <taxon>Suessiales</taxon>
        <taxon>Suessiaceae</taxon>
        <taxon>Polarella</taxon>
    </lineage>
</organism>
<feature type="compositionally biased region" description="Low complexity" evidence="1">
    <location>
        <begin position="223"/>
        <end position="235"/>
    </location>
</feature>
<feature type="region of interest" description="Disordered" evidence="1">
    <location>
        <begin position="223"/>
        <end position="266"/>
    </location>
</feature>
<sequence>METSLCRDKETAERARIEMPCPPPGPRPEVARRRPGGGAAVRAKGHDMPWQAVPPVVPAVGVGVGVGGAVGSSDRPWQSSAGQEEASESACSAQSHPVAWVRALRNAALALSDAQASAGASCTPRSAEDAALAKARAVALLQRLFFEELSKGQDANGAAALALRRLTEQTSPGALVAAPNVALVAPSEANSEAPLRAPVGEPASSSSNCCDFLASSGAAASPAWGSSAELSAKPRPVAPVAPRMPKPAEKGRRPNPMAQRRVAVQS</sequence>
<dbReference type="EMBL" id="CAJNNV010025017">
    <property type="protein sequence ID" value="CAE8611291.1"/>
    <property type="molecule type" value="Genomic_DNA"/>
</dbReference>
<feature type="compositionally biased region" description="Pro residues" evidence="1">
    <location>
        <begin position="236"/>
        <end position="245"/>
    </location>
</feature>
<gene>
    <name evidence="2" type="ORF">PGLA1383_LOCUS29095</name>
</gene>
<keyword evidence="3" id="KW-1185">Reference proteome</keyword>
<evidence type="ECO:0000256" key="1">
    <source>
        <dbReference type="SAM" id="MobiDB-lite"/>
    </source>
</evidence>
<evidence type="ECO:0000313" key="2">
    <source>
        <dbReference type="EMBL" id="CAE8611291.1"/>
    </source>
</evidence>
<proteinExistence type="predicted"/>
<reference evidence="2" key="1">
    <citation type="submission" date="2021-02" db="EMBL/GenBank/DDBJ databases">
        <authorList>
            <person name="Dougan E. K."/>
            <person name="Rhodes N."/>
            <person name="Thang M."/>
            <person name="Chan C."/>
        </authorList>
    </citation>
    <scope>NUCLEOTIDE SEQUENCE</scope>
</reference>
<comment type="caution">
    <text evidence="2">The sequence shown here is derived from an EMBL/GenBank/DDBJ whole genome shotgun (WGS) entry which is preliminary data.</text>
</comment>
<feature type="compositionally biased region" description="Basic and acidic residues" evidence="1">
    <location>
        <begin position="1"/>
        <end position="17"/>
    </location>
</feature>
<dbReference type="AlphaFoldDB" id="A0A813FHA4"/>